<proteinExistence type="predicted"/>
<reference evidence="1" key="1">
    <citation type="submission" date="2020-08" db="EMBL/GenBank/DDBJ databases">
        <title>Multicomponent nature underlies the extraordinary mechanical properties of spider dragline silk.</title>
        <authorList>
            <person name="Kono N."/>
            <person name="Nakamura H."/>
            <person name="Mori M."/>
            <person name="Yoshida Y."/>
            <person name="Ohtoshi R."/>
            <person name="Malay A.D."/>
            <person name="Moran D.A.P."/>
            <person name="Tomita M."/>
            <person name="Numata K."/>
            <person name="Arakawa K."/>
        </authorList>
    </citation>
    <scope>NUCLEOTIDE SEQUENCE</scope>
</reference>
<evidence type="ECO:0000313" key="2">
    <source>
        <dbReference type="Proteomes" id="UP000887013"/>
    </source>
</evidence>
<organism evidence="1 2">
    <name type="scientific">Nephila pilipes</name>
    <name type="common">Giant wood spider</name>
    <name type="synonym">Nephila maculata</name>
    <dbReference type="NCBI Taxonomy" id="299642"/>
    <lineage>
        <taxon>Eukaryota</taxon>
        <taxon>Metazoa</taxon>
        <taxon>Ecdysozoa</taxon>
        <taxon>Arthropoda</taxon>
        <taxon>Chelicerata</taxon>
        <taxon>Arachnida</taxon>
        <taxon>Araneae</taxon>
        <taxon>Araneomorphae</taxon>
        <taxon>Entelegynae</taxon>
        <taxon>Araneoidea</taxon>
        <taxon>Nephilidae</taxon>
        <taxon>Nephila</taxon>
    </lineage>
</organism>
<keyword evidence="2" id="KW-1185">Reference proteome</keyword>
<name>A0A8X6TF80_NEPPI</name>
<dbReference type="AlphaFoldDB" id="A0A8X6TF80"/>
<protein>
    <submittedName>
        <fullName evidence="1">Uncharacterized protein</fullName>
    </submittedName>
</protein>
<dbReference type="Proteomes" id="UP000887013">
    <property type="component" value="Unassembled WGS sequence"/>
</dbReference>
<evidence type="ECO:0000313" key="1">
    <source>
        <dbReference type="EMBL" id="GFT02708.1"/>
    </source>
</evidence>
<dbReference type="EMBL" id="BMAW01007187">
    <property type="protein sequence ID" value="GFT02708.1"/>
    <property type="molecule type" value="Genomic_DNA"/>
</dbReference>
<comment type="caution">
    <text evidence="1">The sequence shown here is derived from an EMBL/GenBank/DDBJ whole genome shotgun (WGS) entry which is preliminary data.</text>
</comment>
<sequence>MNYHLLLRSEVHKVVTSIVLRRRHEYSNERKDINNALEEWVGECVGMGLAREKVLDRICGLVEREEEKNPRFSFLVFKKGRSVWLTWKFKPRDFGWVRILVVACNLFSVCIVT</sequence>
<gene>
    <name evidence="1" type="ORF">NPIL_19431</name>
</gene>
<accession>A0A8X6TF80</accession>